<dbReference type="PROSITE" id="PS50893">
    <property type="entry name" value="ABC_TRANSPORTER_2"/>
    <property type="match status" value="1"/>
</dbReference>
<dbReference type="SUPFAM" id="SSF52540">
    <property type="entry name" value="P-loop containing nucleoside triphosphate hydrolases"/>
    <property type="match status" value="1"/>
</dbReference>
<dbReference type="GO" id="GO:0005886">
    <property type="term" value="C:plasma membrane"/>
    <property type="evidence" value="ECO:0007669"/>
    <property type="project" value="UniProtKB-SubCell"/>
</dbReference>
<dbReference type="PROSITE" id="PS00211">
    <property type="entry name" value="ABC_TRANSPORTER_1"/>
    <property type="match status" value="1"/>
</dbReference>
<dbReference type="AlphaFoldDB" id="A0A263D9Y5"/>
<evidence type="ECO:0000256" key="5">
    <source>
        <dbReference type="ARBA" id="ARBA00022741"/>
    </source>
</evidence>
<proteinExistence type="inferred from homology"/>
<keyword evidence="5" id="KW-0547">Nucleotide-binding</keyword>
<comment type="similarity">
    <text evidence="2">Belongs to the ABC transporter superfamily.</text>
</comment>
<evidence type="ECO:0000259" key="8">
    <source>
        <dbReference type="PROSITE" id="PS50893"/>
    </source>
</evidence>
<dbReference type="Pfam" id="PF08352">
    <property type="entry name" value="oligo_HPY"/>
    <property type="match status" value="1"/>
</dbReference>
<dbReference type="InterPro" id="IPR017871">
    <property type="entry name" value="ABC_transporter-like_CS"/>
</dbReference>
<dbReference type="InParanoid" id="A0A263D9Y5"/>
<dbReference type="PANTHER" id="PTHR43297:SF2">
    <property type="entry name" value="DIPEPTIDE TRANSPORT ATP-BINDING PROTEIN DPPD"/>
    <property type="match status" value="1"/>
</dbReference>
<keyword evidence="4" id="KW-1003">Cell membrane</keyword>
<dbReference type="CDD" id="cd03257">
    <property type="entry name" value="ABC_NikE_OppD_transporters"/>
    <property type="match status" value="1"/>
</dbReference>
<evidence type="ECO:0000256" key="2">
    <source>
        <dbReference type="ARBA" id="ARBA00005417"/>
    </source>
</evidence>
<sequence length="357" mass="38156">MTEPNTTEPNTTEPNEQPLLEIDGLTVEFGTDDGTVHAVSDLSLTVHGGEIVAVVGESGSGKSVTAMSVLGLVREPPARTLAGSVRFRGRELRSLSPRELRGIRGGPVGMIFQDPMTTLNPVMTIGAQIAEAVRLHQPEAGKREAMRRTRELLALVGVPDPAARVRQYPHEFSGGMRQRAMIAMAIANDPALIIADEPTTALDVTIQAQVLGLLRTAQAETGAATILITHDLGVVAELADRVVVMYAGRIVETATVFDLFAQPRHPYTLGLLASLPRLDVPTEELRQIPGNPPDMANPPDGCAFHPRCPLAREICRTERPVLADIGDGRQSACHFAGELDGRSGAQVFAGTRAEVPE</sequence>
<accession>A0A263D9Y5</accession>
<dbReference type="EMBL" id="NKYE01000002">
    <property type="protein sequence ID" value="OZM74347.1"/>
    <property type="molecule type" value="Genomic_DNA"/>
</dbReference>
<dbReference type="Gene3D" id="3.40.50.300">
    <property type="entry name" value="P-loop containing nucleotide triphosphate hydrolases"/>
    <property type="match status" value="1"/>
</dbReference>
<dbReference type="NCBIfam" id="TIGR01727">
    <property type="entry name" value="oligo_HPY"/>
    <property type="match status" value="1"/>
</dbReference>
<keyword evidence="10" id="KW-1185">Reference proteome</keyword>
<comment type="caution">
    <text evidence="9">The sequence shown here is derived from an EMBL/GenBank/DDBJ whole genome shotgun (WGS) entry which is preliminary data.</text>
</comment>
<dbReference type="FunFam" id="3.40.50.300:FF:000016">
    <property type="entry name" value="Oligopeptide ABC transporter ATP-binding component"/>
    <property type="match status" value="1"/>
</dbReference>
<dbReference type="PANTHER" id="PTHR43297">
    <property type="entry name" value="OLIGOPEPTIDE TRANSPORT ATP-BINDING PROTEIN APPD"/>
    <property type="match status" value="1"/>
</dbReference>
<evidence type="ECO:0000256" key="3">
    <source>
        <dbReference type="ARBA" id="ARBA00022448"/>
    </source>
</evidence>
<dbReference type="InterPro" id="IPR003593">
    <property type="entry name" value="AAA+_ATPase"/>
</dbReference>
<gene>
    <name evidence="9" type="ORF">CFN78_04230</name>
</gene>
<evidence type="ECO:0000313" key="10">
    <source>
        <dbReference type="Proteomes" id="UP000242444"/>
    </source>
</evidence>
<dbReference type="Proteomes" id="UP000242444">
    <property type="component" value="Unassembled WGS sequence"/>
</dbReference>
<dbReference type="InterPro" id="IPR003439">
    <property type="entry name" value="ABC_transporter-like_ATP-bd"/>
</dbReference>
<reference evidence="9 10" key="1">
    <citation type="submission" date="2017-07" db="EMBL/GenBank/DDBJ databases">
        <title>Amycolatopsis antarcticus sp. nov., isolated from the surface of an Antarcticus brown macroalga.</title>
        <authorList>
            <person name="Wang J."/>
            <person name="Leiva S."/>
            <person name="Huang J."/>
            <person name="Huang Y."/>
        </authorList>
    </citation>
    <scope>NUCLEOTIDE SEQUENCE [LARGE SCALE GENOMIC DNA]</scope>
    <source>
        <strain evidence="9 10">AU-G6</strain>
    </source>
</reference>
<comment type="subcellular location">
    <subcellularLocation>
        <location evidence="1">Cell membrane</location>
        <topology evidence="1">Peripheral membrane protein</topology>
    </subcellularLocation>
</comment>
<dbReference type="GO" id="GO:0016887">
    <property type="term" value="F:ATP hydrolysis activity"/>
    <property type="evidence" value="ECO:0007669"/>
    <property type="project" value="InterPro"/>
</dbReference>
<organism evidence="9 10">
    <name type="scientific">Amycolatopsis antarctica</name>
    <dbReference type="NCBI Taxonomy" id="1854586"/>
    <lineage>
        <taxon>Bacteria</taxon>
        <taxon>Bacillati</taxon>
        <taxon>Actinomycetota</taxon>
        <taxon>Actinomycetes</taxon>
        <taxon>Pseudonocardiales</taxon>
        <taxon>Pseudonocardiaceae</taxon>
        <taxon>Amycolatopsis</taxon>
    </lineage>
</organism>
<dbReference type="OrthoDB" id="3327300at2"/>
<evidence type="ECO:0000256" key="7">
    <source>
        <dbReference type="ARBA" id="ARBA00023136"/>
    </source>
</evidence>
<protein>
    <recommendedName>
        <fullName evidence="8">ABC transporter domain-containing protein</fullName>
    </recommendedName>
</protein>
<evidence type="ECO:0000256" key="1">
    <source>
        <dbReference type="ARBA" id="ARBA00004202"/>
    </source>
</evidence>
<dbReference type="InterPro" id="IPR013563">
    <property type="entry name" value="Oligopep_ABC_C"/>
</dbReference>
<dbReference type="InterPro" id="IPR050388">
    <property type="entry name" value="ABC_Ni/Peptide_Import"/>
</dbReference>
<dbReference type="SMART" id="SM00382">
    <property type="entry name" value="AAA"/>
    <property type="match status" value="1"/>
</dbReference>
<dbReference type="GO" id="GO:0015833">
    <property type="term" value="P:peptide transport"/>
    <property type="evidence" value="ECO:0007669"/>
    <property type="project" value="InterPro"/>
</dbReference>
<name>A0A263D9Y5_9PSEU</name>
<feature type="domain" description="ABC transporter" evidence="8">
    <location>
        <begin position="20"/>
        <end position="272"/>
    </location>
</feature>
<keyword evidence="6" id="KW-0067">ATP-binding</keyword>
<evidence type="ECO:0000256" key="6">
    <source>
        <dbReference type="ARBA" id="ARBA00022840"/>
    </source>
</evidence>
<dbReference type="Pfam" id="PF00005">
    <property type="entry name" value="ABC_tran"/>
    <property type="match status" value="1"/>
</dbReference>
<keyword evidence="7" id="KW-0472">Membrane</keyword>
<evidence type="ECO:0000256" key="4">
    <source>
        <dbReference type="ARBA" id="ARBA00022475"/>
    </source>
</evidence>
<dbReference type="RefSeq" id="WP_094861244.1">
    <property type="nucleotide sequence ID" value="NZ_NKYE01000002.1"/>
</dbReference>
<dbReference type="InterPro" id="IPR027417">
    <property type="entry name" value="P-loop_NTPase"/>
</dbReference>
<evidence type="ECO:0000313" key="9">
    <source>
        <dbReference type="EMBL" id="OZM74347.1"/>
    </source>
</evidence>
<keyword evidence="3" id="KW-0813">Transport</keyword>
<dbReference type="GO" id="GO:0005524">
    <property type="term" value="F:ATP binding"/>
    <property type="evidence" value="ECO:0007669"/>
    <property type="project" value="UniProtKB-KW"/>
</dbReference>